<dbReference type="Proteomes" id="UP000813444">
    <property type="component" value="Unassembled WGS sequence"/>
</dbReference>
<dbReference type="EMBL" id="JAGPNK010000013">
    <property type="protein sequence ID" value="KAH7309456.1"/>
    <property type="molecule type" value="Genomic_DNA"/>
</dbReference>
<gene>
    <name evidence="2" type="ORF">B0I35DRAFT_482232</name>
</gene>
<dbReference type="OrthoDB" id="1859733at2759"/>
<evidence type="ECO:0008006" key="4">
    <source>
        <dbReference type="Google" id="ProtNLM"/>
    </source>
</evidence>
<sequence>MQFSTILFSTLAVVASAAPTSRASFRETTDASDALEKVSDYFNLLANKVQFARIMDQAPACDVSRAQMPIAPEALPAPAAGHRVHHVAVGRGTQNYTCDTSNSTAVPAAQGAVAVLFNASCIAALYPDLLQAIPGMAVHFTVDEAQQLGPAGLQVSGHHYFIDNTTPAFDLSGPDHDFGMYIGKKANGTDAPTTAAVGLGGEKAVPWLRLGSIEGTTQNMQEVYRVNTAGGSAPATCAGQPESFQIEYATVYWFFEGADEE</sequence>
<reference evidence="2" key="1">
    <citation type="journal article" date="2021" name="Nat. Commun.">
        <title>Genetic determinants of endophytism in the Arabidopsis root mycobiome.</title>
        <authorList>
            <person name="Mesny F."/>
            <person name="Miyauchi S."/>
            <person name="Thiergart T."/>
            <person name="Pickel B."/>
            <person name="Atanasova L."/>
            <person name="Karlsson M."/>
            <person name="Huettel B."/>
            <person name="Barry K.W."/>
            <person name="Haridas S."/>
            <person name="Chen C."/>
            <person name="Bauer D."/>
            <person name="Andreopoulos W."/>
            <person name="Pangilinan J."/>
            <person name="LaButti K."/>
            <person name="Riley R."/>
            <person name="Lipzen A."/>
            <person name="Clum A."/>
            <person name="Drula E."/>
            <person name="Henrissat B."/>
            <person name="Kohler A."/>
            <person name="Grigoriev I.V."/>
            <person name="Martin F.M."/>
            <person name="Hacquard S."/>
        </authorList>
    </citation>
    <scope>NUCLEOTIDE SEQUENCE</scope>
    <source>
        <strain evidence="2">MPI-CAGE-CH-0235</strain>
    </source>
</reference>
<dbReference type="PANTHER" id="PTHR35567">
    <property type="entry name" value="MALATE DEHYDROGENASE (AFU_ORTHOLOGUE AFUA_2G13800)"/>
    <property type="match status" value="1"/>
</dbReference>
<dbReference type="Pfam" id="PF11937">
    <property type="entry name" value="DUF3455"/>
    <property type="match status" value="1"/>
</dbReference>
<dbReference type="InterPro" id="IPR021851">
    <property type="entry name" value="DUF3455"/>
</dbReference>
<feature type="signal peptide" evidence="1">
    <location>
        <begin position="1"/>
        <end position="17"/>
    </location>
</feature>
<name>A0A8K0SDX6_9HYPO</name>
<feature type="chain" id="PRO_5035420152" description="Malate dehydrogenase" evidence="1">
    <location>
        <begin position="18"/>
        <end position="261"/>
    </location>
</feature>
<proteinExistence type="predicted"/>
<protein>
    <recommendedName>
        <fullName evidence="4">Malate dehydrogenase</fullName>
    </recommendedName>
</protein>
<dbReference type="PANTHER" id="PTHR35567:SF1">
    <property type="entry name" value="CONSERVED FUNGAL PROTEIN (AFU_ORTHOLOGUE AFUA_1G14230)"/>
    <property type="match status" value="1"/>
</dbReference>
<keyword evidence="3" id="KW-1185">Reference proteome</keyword>
<keyword evidence="1" id="KW-0732">Signal</keyword>
<evidence type="ECO:0000256" key="1">
    <source>
        <dbReference type="SAM" id="SignalP"/>
    </source>
</evidence>
<evidence type="ECO:0000313" key="3">
    <source>
        <dbReference type="Proteomes" id="UP000813444"/>
    </source>
</evidence>
<comment type="caution">
    <text evidence="2">The sequence shown here is derived from an EMBL/GenBank/DDBJ whole genome shotgun (WGS) entry which is preliminary data.</text>
</comment>
<organism evidence="2 3">
    <name type="scientific">Stachybotrys elegans</name>
    <dbReference type="NCBI Taxonomy" id="80388"/>
    <lineage>
        <taxon>Eukaryota</taxon>
        <taxon>Fungi</taxon>
        <taxon>Dikarya</taxon>
        <taxon>Ascomycota</taxon>
        <taxon>Pezizomycotina</taxon>
        <taxon>Sordariomycetes</taxon>
        <taxon>Hypocreomycetidae</taxon>
        <taxon>Hypocreales</taxon>
        <taxon>Stachybotryaceae</taxon>
        <taxon>Stachybotrys</taxon>
    </lineage>
</organism>
<evidence type="ECO:0000313" key="2">
    <source>
        <dbReference type="EMBL" id="KAH7309456.1"/>
    </source>
</evidence>
<dbReference type="AlphaFoldDB" id="A0A8K0SDX6"/>
<accession>A0A8K0SDX6</accession>